<evidence type="ECO:0000313" key="1">
    <source>
        <dbReference type="EMBL" id="GLD70064.1"/>
    </source>
</evidence>
<reference evidence="1" key="1">
    <citation type="submission" date="2022-08" db="EMBL/GenBank/DDBJ databases">
        <title>Genome sequencing of akame (Lates japonicus).</title>
        <authorList>
            <person name="Hashiguchi Y."/>
            <person name="Takahashi H."/>
        </authorList>
    </citation>
    <scope>NUCLEOTIDE SEQUENCE</scope>
    <source>
        <strain evidence="1">Kochi</strain>
    </source>
</reference>
<gene>
    <name evidence="1" type="ORF">AKAME5_002138100</name>
</gene>
<dbReference type="SUPFAM" id="SSF81321">
    <property type="entry name" value="Family A G protein-coupled receptor-like"/>
    <property type="match status" value="1"/>
</dbReference>
<keyword evidence="2" id="KW-1185">Reference proteome</keyword>
<dbReference type="Gene3D" id="1.20.1070.10">
    <property type="entry name" value="Rhodopsin 7-helix transmembrane proteins"/>
    <property type="match status" value="1"/>
</dbReference>
<evidence type="ECO:0000313" key="2">
    <source>
        <dbReference type="Proteomes" id="UP001279410"/>
    </source>
</evidence>
<dbReference type="AlphaFoldDB" id="A0AAD3RH07"/>
<sequence>MRENPARSCPNTNILYASYEFFEAMCSVSSCLDPVLYIVASEQFQRKLLALRRDRYKRMCCRASRRIGVIE</sequence>
<comment type="caution">
    <text evidence="1">The sequence shown here is derived from an EMBL/GenBank/DDBJ whole genome shotgun (WGS) entry which is preliminary data.</text>
</comment>
<proteinExistence type="predicted"/>
<protein>
    <submittedName>
        <fullName evidence="1">P2Y purinoceptor 1-like protein</fullName>
    </submittedName>
</protein>
<organism evidence="1 2">
    <name type="scientific">Lates japonicus</name>
    <name type="common">Japanese lates</name>
    <dbReference type="NCBI Taxonomy" id="270547"/>
    <lineage>
        <taxon>Eukaryota</taxon>
        <taxon>Metazoa</taxon>
        <taxon>Chordata</taxon>
        <taxon>Craniata</taxon>
        <taxon>Vertebrata</taxon>
        <taxon>Euteleostomi</taxon>
        <taxon>Actinopterygii</taxon>
        <taxon>Neopterygii</taxon>
        <taxon>Teleostei</taxon>
        <taxon>Neoteleostei</taxon>
        <taxon>Acanthomorphata</taxon>
        <taxon>Carangaria</taxon>
        <taxon>Carangaria incertae sedis</taxon>
        <taxon>Centropomidae</taxon>
        <taxon>Lates</taxon>
    </lineage>
</organism>
<dbReference type="Proteomes" id="UP001279410">
    <property type="component" value="Unassembled WGS sequence"/>
</dbReference>
<dbReference type="EMBL" id="BRZM01000330">
    <property type="protein sequence ID" value="GLD70064.1"/>
    <property type="molecule type" value="Genomic_DNA"/>
</dbReference>
<name>A0AAD3RH07_LATJO</name>
<accession>A0AAD3RH07</accession>